<sequence>MKHCPAGHAAYSTPRCPGCTRARRQAHDAVRPSAALRGYDGEWRELRKRFLAAHPRCCMCGAAANEVDHIVAIADGGARLAWANLRSMCKPHHSRRTIADQRAKRGGRVE</sequence>
<gene>
    <name evidence="2" type="ORF">EDC65_3605</name>
</gene>
<dbReference type="EMBL" id="RJKX01000015">
    <property type="protein sequence ID" value="ROP84256.1"/>
    <property type="molecule type" value="Genomic_DNA"/>
</dbReference>
<dbReference type="InterPro" id="IPR003615">
    <property type="entry name" value="HNH_nuc"/>
</dbReference>
<evidence type="ECO:0000313" key="3">
    <source>
        <dbReference type="Proteomes" id="UP000278222"/>
    </source>
</evidence>
<accession>A0A3N1L1D2</accession>
<dbReference type="Gene3D" id="1.10.30.50">
    <property type="match status" value="1"/>
</dbReference>
<keyword evidence="3" id="KW-1185">Reference proteome</keyword>
<keyword evidence="2" id="KW-0255">Endonuclease</keyword>
<dbReference type="OrthoDB" id="7220022at2"/>
<dbReference type="GO" id="GO:0003676">
    <property type="term" value="F:nucleic acid binding"/>
    <property type="evidence" value="ECO:0007669"/>
    <property type="project" value="InterPro"/>
</dbReference>
<organism evidence="2 3">
    <name type="scientific">Stella humosa</name>
    <dbReference type="NCBI Taxonomy" id="94"/>
    <lineage>
        <taxon>Bacteria</taxon>
        <taxon>Pseudomonadati</taxon>
        <taxon>Pseudomonadota</taxon>
        <taxon>Alphaproteobacteria</taxon>
        <taxon>Rhodospirillales</taxon>
        <taxon>Stellaceae</taxon>
        <taxon>Stella</taxon>
    </lineage>
</organism>
<dbReference type="GO" id="GO:0008270">
    <property type="term" value="F:zinc ion binding"/>
    <property type="evidence" value="ECO:0007669"/>
    <property type="project" value="InterPro"/>
</dbReference>
<feature type="domain" description="HNH nuclease" evidence="1">
    <location>
        <begin position="45"/>
        <end position="94"/>
    </location>
</feature>
<evidence type="ECO:0000313" key="2">
    <source>
        <dbReference type="EMBL" id="ROP84256.1"/>
    </source>
</evidence>
<protein>
    <submittedName>
        <fullName evidence="2">HNH endonuclease</fullName>
    </submittedName>
</protein>
<dbReference type="InterPro" id="IPR002711">
    <property type="entry name" value="HNH"/>
</dbReference>
<comment type="caution">
    <text evidence="2">The sequence shown here is derived from an EMBL/GenBank/DDBJ whole genome shotgun (WGS) entry which is preliminary data.</text>
</comment>
<proteinExistence type="predicted"/>
<dbReference type="GO" id="GO:0004519">
    <property type="term" value="F:endonuclease activity"/>
    <property type="evidence" value="ECO:0007669"/>
    <property type="project" value="UniProtKB-KW"/>
</dbReference>
<dbReference type="CDD" id="cd00085">
    <property type="entry name" value="HNHc"/>
    <property type="match status" value="1"/>
</dbReference>
<keyword evidence="2" id="KW-0540">Nuclease</keyword>
<name>A0A3N1L1D2_9PROT</name>
<dbReference type="SMART" id="SM00507">
    <property type="entry name" value="HNHc"/>
    <property type="match status" value="1"/>
</dbReference>
<dbReference type="Proteomes" id="UP000278222">
    <property type="component" value="Unassembled WGS sequence"/>
</dbReference>
<keyword evidence="2" id="KW-0378">Hydrolase</keyword>
<evidence type="ECO:0000259" key="1">
    <source>
        <dbReference type="SMART" id="SM00507"/>
    </source>
</evidence>
<dbReference type="AlphaFoldDB" id="A0A3N1L1D2"/>
<dbReference type="Pfam" id="PF01844">
    <property type="entry name" value="HNH"/>
    <property type="match status" value="1"/>
</dbReference>
<reference evidence="2 3" key="1">
    <citation type="submission" date="2018-11" db="EMBL/GenBank/DDBJ databases">
        <title>Genomic Encyclopedia of Type Strains, Phase IV (KMG-IV): sequencing the most valuable type-strain genomes for metagenomic binning, comparative biology and taxonomic classification.</title>
        <authorList>
            <person name="Goeker M."/>
        </authorList>
    </citation>
    <scope>NUCLEOTIDE SEQUENCE [LARGE SCALE GENOMIC DNA]</scope>
    <source>
        <strain evidence="2 3">DSM 5900</strain>
    </source>
</reference>